<reference evidence="9 10" key="1">
    <citation type="submission" date="2021-02" db="EMBL/GenBank/DDBJ databases">
        <title>Variation within the Batrachochytrium salamandrivorans European outbreak.</title>
        <authorList>
            <person name="Kelly M."/>
            <person name="Pasmans F."/>
            <person name="Shea T.P."/>
            <person name="Munoz J.F."/>
            <person name="Carranza S."/>
            <person name="Cuomo C.A."/>
            <person name="Martel A."/>
        </authorList>
    </citation>
    <scope>NUCLEOTIDE SEQUENCE [LARGE SCALE GENOMIC DNA]</scope>
    <source>
        <strain evidence="9 10">AMFP18/2</strain>
    </source>
</reference>
<evidence type="ECO:0000256" key="4">
    <source>
        <dbReference type="ARBA" id="ARBA00022801"/>
    </source>
</evidence>
<dbReference type="Proteomes" id="UP001648503">
    <property type="component" value="Unassembled WGS sequence"/>
</dbReference>
<gene>
    <name evidence="9" type="ORF">BASA50_005652</name>
</gene>
<feature type="transmembrane region" description="Helical" evidence="7">
    <location>
        <begin position="282"/>
        <end position="300"/>
    </location>
</feature>
<organism evidence="9 10">
    <name type="scientific">Batrachochytrium salamandrivorans</name>
    <dbReference type="NCBI Taxonomy" id="1357716"/>
    <lineage>
        <taxon>Eukaryota</taxon>
        <taxon>Fungi</taxon>
        <taxon>Fungi incertae sedis</taxon>
        <taxon>Chytridiomycota</taxon>
        <taxon>Chytridiomycota incertae sedis</taxon>
        <taxon>Chytridiomycetes</taxon>
        <taxon>Rhizophydiales</taxon>
        <taxon>Rhizophydiales incertae sedis</taxon>
        <taxon>Batrachochytrium</taxon>
    </lineage>
</organism>
<evidence type="ECO:0000256" key="3">
    <source>
        <dbReference type="ARBA" id="ARBA00022692"/>
    </source>
</evidence>
<dbReference type="SUPFAM" id="SSF144091">
    <property type="entry name" value="Rhomboid-like"/>
    <property type="match status" value="1"/>
</dbReference>
<accession>A0ABQ8FC38</accession>
<dbReference type="InterPro" id="IPR050925">
    <property type="entry name" value="Rhomboid_protease_S54"/>
</dbReference>
<keyword evidence="3 7" id="KW-0812">Transmembrane</keyword>
<dbReference type="Gene3D" id="1.20.1540.10">
    <property type="entry name" value="Rhomboid-like"/>
    <property type="match status" value="1"/>
</dbReference>
<comment type="subcellular location">
    <subcellularLocation>
        <location evidence="1">Membrane</location>
        <topology evidence="1">Multi-pass membrane protein</topology>
    </subcellularLocation>
</comment>
<dbReference type="PANTHER" id="PTHR43731:SF14">
    <property type="entry name" value="PRESENILIN-ASSOCIATED RHOMBOID-LIKE PROTEIN, MITOCHONDRIAL"/>
    <property type="match status" value="1"/>
</dbReference>
<dbReference type="InterPro" id="IPR035952">
    <property type="entry name" value="Rhomboid-like_sf"/>
</dbReference>
<keyword evidence="5 7" id="KW-1133">Transmembrane helix</keyword>
<evidence type="ECO:0000256" key="6">
    <source>
        <dbReference type="ARBA" id="ARBA00023136"/>
    </source>
</evidence>
<comment type="caution">
    <text evidence="9">The sequence shown here is derived from an EMBL/GenBank/DDBJ whole genome shotgun (WGS) entry which is preliminary data.</text>
</comment>
<comment type="similarity">
    <text evidence="2">Belongs to the peptidase S54 family.</text>
</comment>
<name>A0ABQ8FC38_9FUNG</name>
<evidence type="ECO:0000256" key="2">
    <source>
        <dbReference type="ARBA" id="ARBA00009045"/>
    </source>
</evidence>
<sequence length="447" mass="49925">MAGGLPRQLLLTDRMASHIGGGLLLAPSYKGHGYISCYYGRRLAEGQATLRWSLATTNSNCSWIYTSSNSRMNSRITSRMNSRITSRMNNNSGSLQALLQLRSMTYSKSNHNHHDNNHNYSNRVPILRPTLFVIGFLAVIVPVTVYSDAYSRWTSIQAMQQAMDRNALHAFGLQSGIPWLLGGKPDEAPPTPIGAIYKPEATSVISRYTPSIIQNLYTILVRRYNQLTPAETNTWMLISLNLATFLAWRLPPLASFMNNYFVHHSAGTRSFTMITSAFSQKSLLHLAFNMFAFNSFFLAMQQIHPMSPQKAACFYLSTAALASYGSHVVMRMFPLTGARSSLGSSGVVWAVVAFVTYQRPDSQAGILFLPGVALPLSDLVSGFLLLDIVGLALRWRSFDHAAHLTGALAGFMYARYGVDVWNDSVRYLLRRWVIQQNAQKEKDNRNK</sequence>
<evidence type="ECO:0000259" key="8">
    <source>
        <dbReference type="Pfam" id="PF01694"/>
    </source>
</evidence>
<dbReference type="Pfam" id="PF01694">
    <property type="entry name" value="Rhomboid"/>
    <property type="match status" value="1"/>
</dbReference>
<dbReference type="EMBL" id="JAFCIX010000284">
    <property type="protein sequence ID" value="KAH6595697.1"/>
    <property type="molecule type" value="Genomic_DNA"/>
</dbReference>
<keyword evidence="6 7" id="KW-0472">Membrane</keyword>
<feature type="transmembrane region" description="Helical" evidence="7">
    <location>
        <begin position="336"/>
        <end position="355"/>
    </location>
</feature>
<evidence type="ECO:0000313" key="9">
    <source>
        <dbReference type="EMBL" id="KAH6595697.1"/>
    </source>
</evidence>
<evidence type="ECO:0000256" key="5">
    <source>
        <dbReference type="ARBA" id="ARBA00022989"/>
    </source>
</evidence>
<feature type="transmembrane region" description="Helical" evidence="7">
    <location>
        <begin position="126"/>
        <end position="146"/>
    </location>
</feature>
<evidence type="ECO:0000256" key="7">
    <source>
        <dbReference type="SAM" id="Phobius"/>
    </source>
</evidence>
<proteinExistence type="inferred from homology"/>
<dbReference type="InterPro" id="IPR022764">
    <property type="entry name" value="Peptidase_S54_rhomboid_dom"/>
</dbReference>
<feature type="transmembrane region" description="Helical" evidence="7">
    <location>
        <begin position="401"/>
        <end position="421"/>
    </location>
</feature>
<dbReference type="PANTHER" id="PTHR43731">
    <property type="entry name" value="RHOMBOID PROTEASE"/>
    <property type="match status" value="1"/>
</dbReference>
<protein>
    <recommendedName>
        <fullName evidence="8">Peptidase S54 rhomboid domain-containing protein</fullName>
    </recommendedName>
</protein>
<keyword evidence="10" id="KW-1185">Reference proteome</keyword>
<keyword evidence="4" id="KW-0378">Hydrolase</keyword>
<evidence type="ECO:0000313" key="10">
    <source>
        <dbReference type="Proteomes" id="UP001648503"/>
    </source>
</evidence>
<feature type="transmembrane region" description="Helical" evidence="7">
    <location>
        <begin position="367"/>
        <end position="395"/>
    </location>
</feature>
<evidence type="ECO:0000256" key="1">
    <source>
        <dbReference type="ARBA" id="ARBA00004141"/>
    </source>
</evidence>
<feature type="domain" description="Peptidase S54 rhomboid" evidence="8">
    <location>
        <begin position="271"/>
        <end position="416"/>
    </location>
</feature>